<dbReference type="Proteomes" id="UP000002572">
    <property type="component" value="Chromosome"/>
</dbReference>
<proteinExistence type="predicted"/>
<dbReference type="RefSeq" id="WP_013504695.1">
    <property type="nucleotide sequence ID" value="NC_014836.1"/>
</dbReference>
<dbReference type="HOGENOM" id="CLU_1600058_0_0_0"/>
<dbReference type="KEGG" id="din:Selin_0047"/>
<dbReference type="eggNOG" id="COG1592">
    <property type="taxonomic scope" value="Bacteria"/>
</dbReference>
<keyword evidence="3" id="KW-1185">Reference proteome</keyword>
<dbReference type="SUPFAM" id="SSF47240">
    <property type="entry name" value="Ferritin-like"/>
    <property type="match status" value="1"/>
</dbReference>
<reference evidence="2 3" key="1">
    <citation type="submission" date="2010-12" db="EMBL/GenBank/DDBJ databases">
        <title>Complete sequence of Desulfurispirillum indicum S5.</title>
        <authorList>
            <consortium name="US DOE Joint Genome Institute"/>
            <person name="Lucas S."/>
            <person name="Copeland A."/>
            <person name="Lapidus A."/>
            <person name="Cheng J.-F."/>
            <person name="Goodwin L."/>
            <person name="Pitluck S."/>
            <person name="Chertkov O."/>
            <person name="Held B."/>
            <person name="Detter J.C."/>
            <person name="Han C."/>
            <person name="Tapia R."/>
            <person name="Land M."/>
            <person name="Hauser L."/>
            <person name="Kyrpides N."/>
            <person name="Ivanova N."/>
            <person name="Mikhailova N."/>
            <person name="Haggblom M."/>
            <person name="Rauschenbach I."/>
            <person name="Bini E."/>
            <person name="Woyke T."/>
        </authorList>
    </citation>
    <scope>NUCLEOTIDE SEQUENCE [LARGE SCALE GENOMIC DNA]</scope>
    <source>
        <strain evidence="3">ATCC BAA-1389 / DSM 22839 / S5</strain>
    </source>
</reference>
<evidence type="ECO:0000259" key="1">
    <source>
        <dbReference type="PROSITE" id="PS50905"/>
    </source>
</evidence>
<dbReference type="InterPro" id="IPR012347">
    <property type="entry name" value="Ferritin-like"/>
</dbReference>
<dbReference type="AlphaFoldDB" id="E6W4S8"/>
<accession>E6W4S8</accession>
<dbReference type="PANTHER" id="PTHR43339:SF1">
    <property type="entry name" value="RUBRERYTHRIN"/>
    <property type="match status" value="1"/>
</dbReference>
<name>E6W4S8_DESIS</name>
<organism evidence="2 3">
    <name type="scientific">Desulfurispirillum indicum (strain ATCC BAA-1389 / DSM 22839 / S5)</name>
    <dbReference type="NCBI Taxonomy" id="653733"/>
    <lineage>
        <taxon>Bacteria</taxon>
        <taxon>Pseudomonadati</taxon>
        <taxon>Chrysiogenota</taxon>
        <taxon>Chrysiogenia</taxon>
        <taxon>Chrysiogenales</taxon>
        <taxon>Chrysiogenaceae</taxon>
        <taxon>Desulfurispirillum</taxon>
    </lineage>
</organism>
<sequence>MSTYRCNKCRMLSFSEPSPSTCPHCSYEDTFEEFNGETMDMEQYIKTQISGDSWEATRLMAYGLLAQQLGYPQVADVMGKLAEEELRHAAGFVQRDEDTTDKNDIMEMIKKLIEGKKGSRKLKLEGSSHARAAENPQMESWFRTCADDEKRHIKSLEWCLKQLQKL</sequence>
<dbReference type="InterPro" id="IPR009040">
    <property type="entry name" value="Ferritin-like_diiron"/>
</dbReference>
<evidence type="ECO:0000313" key="3">
    <source>
        <dbReference type="Proteomes" id="UP000002572"/>
    </source>
</evidence>
<evidence type="ECO:0000313" key="2">
    <source>
        <dbReference type="EMBL" id="ADU64806.1"/>
    </source>
</evidence>
<dbReference type="EMBL" id="CP002432">
    <property type="protein sequence ID" value="ADU64806.1"/>
    <property type="molecule type" value="Genomic_DNA"/>
</dbReference>
<dbReference type="InParanoid" id="E6W4S8"/>
<protein>
    <recommendedName>
        <fullName evidence="1">Ferritin-like diiron domain-containing protein</fullName>
    </recommendedName>
</protein>
<gene>
    <name evidence="2" type="ordered locus">Selin_0047</name>
</gene>
<dbReference type="OrthoDB" id="9799749at2"/>
<dbReference type="InterPro" id="IPR009078">
    <property type="entry name" value="Ferritin-like_SF"/>
</dbReference>
<dbReference type="PANTHER" id="PTHR43339">
    <property type="entry name" value="RUBRERYTHRIN-RELATED"/>
    <property type="match status" value="1"/>
</dbReference>
<dbReference type="PROSITE" id="PS50905">
    <property type="entry name" value="FERRITIN_LIKE"/>
    <property type="match status" value="1"/>
</dbReference>
<dbReference type="InterPro" id="IPR052773">
    <property type="entry name" value="Anaerobic_Peroxidase-Rel"/>
</dbReference>
<feature type="domain" description="Ferritin-like diiron" evidence="1">
    <location>
        <begin position="35"/>
        <end position="166"/>
    </location>
</feature>
<dbReference type="Gene3D" id="1.20.1260.10">
    <property type="match status" value="1"/>
</dbReference>
<dbReference type="STRING" id="653733.Selin_0047"/>